<dbReference type="GeneID" id="26910332"/>
<name>A0A0M9FPC2_LEPPY</name>
<evidence type="ECO:0000313" key="1">
    <source>
        <dbReference type="EMBL" id="KPA73233.1"/>
    </source>
</evidence>
<dbReference type="VEuPathDB" id="TriTrypDB:LpyrH10_39_0300"/>
<dbReference type="OrthoDB" id="271933at2759"/>
<organism evidence="1 2">
    <name type="scientific">Leptomonas pyrrhocoris</name>
    <name type="common">Firebug parasite</name>
    <dbReference type="NCBI Taxonomy" id="157538"/>
    <lineage>
        <taxon>Eukaryota</taxon>
        <taxon>Discoba</taxon>
        <taxon>Euglenozoa</taxon>
        <taxon>Kinetoplastea</taxon>
        <taxon>Metakinetoplastina</taxon>
        <taxon>Trypanosomatida</taxon>
        <taxon>Trypanosomatidae</taxon>
        <taxon>Leishmaniinae</taxon>
        <taxon>Leptomonas</taxon>
    </lineage>
</organism>
<keyword evidence="2" id="KW-1185">Reference proteome</keyword>
<evidence type="ECO:0000313" key="2">
    <source>
        <dbReference type="Proteomes" id="UP000037923"/>
    </source>
</evidence>
<reference evidence="1 2" key="1">
    <citation type="submission" date="2015-07" db="EMBL/GenBank/DDBJ databases">
        <title>High-quality genome of monoxenous trypanosomatid Leptomonas pyrrhocoris.</title>
        <authorList>
            <person name="Flegontov P."/>
            <person name="Butenko A."/>
            <person name="Firsov S."/>
            <person name="Vlcek C."/>
            <person name="Logacheva M.D."/>
            <person name="Field M."/>
            <person name="Filatov D."/>
            <person name="Flegontova O."/>
            <person name="Gerasimov E."/>
            <person name="Jackson A.P."/>
            <person name="Kelly S."/>
            <person name="Opperdoes F."/>
            <person name="O'Reilly A."/>
            <person name="Votypka J."/>
            <person name="Yurchenko V."/>
            <person name="Lukes J."/>
        </authorList>
    </citation>
    <scope>NUCLEOTIDE SEQUENCE [LARGE SCALE GENOMIC DNA]</scope>
    <source>
        <strain evidence="1">H10</strain>
    </source>
</reference>
<proteinExistence type="predicted"/>
<dbReference type="OMA" id="TYQCDSL"/>
<dbReference type="Proteomes" id="UP000037923">
    <property type="component" value="Unassembled WGS sequence"/>
</dbReference>
<gene>
    <name evidence="1" type="ORF">ABB37_10052</name>
</gene>
<dbReference type="EMBL" id="LGTL01000039">
    <property type="protein sequence ID" value="KPA73233.1"/>
    <property type="molecule type" value="Genomic_DNA"/>
</dbReference>
<accession>A0A0M9FPC2</accession>
<comment type="caution">
    <text evidence="1">The sequence shown here is derived from an EMBL/GenBank/DDBJ whole genome shotgun (WGS) entry which is preliminary data.</text>
</comment>
<protein>
    <submittedName>
        <fullName evidence="1">Uncharacterized protein</fullName>
    </submittedName>
</protein>
<dbReference type="AlphaFoldDB" id="A0A0M9FPC2"/>
<sequence>MSTNDDMPLLSSATLATQRTADVAAIKNALNELHNGIFGSVPPADATHETLLRQISGARSVLNKVAVTSRTGLDTERLLLDAVLTLGEMLASAAAGQRIRSKVVKRLEDVVLPVLFIRSNVTPQLLKTHALKTPWAVFETARQRPNDEVEKMELTFASWKANHGWGFPTRKERCHVASEAIAPASVTTKVIVEMKQASRVGGTPDQQRPVLRDIAWNAALRRTAGAGIPSYLLTKRRRVDGHPSSTCNASLPPDVSRVVTAPSHIPHATIDPIDDSTGSIVLALKSPVRRRRLDINLGIPPSPDRPRRCL</sequence>
<dbReference type="RefSeq" id="XP_015651672.1">
    <property type="nucleotide sequence ID" value="XM_015809782.1"/>
</dbReference>